<organism evidence="2 3">
    <name type="scientific">Mycobacterium lentiflavum</name>
    <dbReference type="NCBI Taxonomy" id="141349"/>
    <lineage>
        <taxon>Bacteria</taxon>
        <taxon>Bacillati</taxon>
        <taxon>Actinomycetota</taxon>
        <taxon>Actinomycetes</taxon>
        <taxon>Mycobacteriales</taxon>
        <taxon>Mycobacteriaceae</taxon>
        <taxon>Mycobacterium</taxon>
        <taxon>Mycobacterium simiae complex</taxon>
    </lineage>
</organism>
<name>A0A0E3WE37_MYCLN</name>
<reference evidence="2 3" key="1">
    <citation type="submission" date="2015-03" db="EMBL/GenBank/DDBJ databases">
        <authorList>
            <person name="Urmite Genomes"/>
        </authorList>
    </citation>
    <scope>NUCLEOTIDE SEQUENCE [LARGE SCALE GENOMIC DNA]</scope>
    <source>
        <strain evidence="2 3">CSUR P1491</strain>
    </source>
</reference>
<accession>A0A0E3WE37</accession>
<dbReference type="EMBL" id="CTEE01000001">
    <property type="protein sequence ID" value="CQD22937.1"/>
    <property type="molecule type" value="Genomic_DNA"/>
</dbReference>
<proteinExistence type="predicted"/>
<feature type="transmembrane region" description="Helical" evidence="1">
    <location>
        <begin position="55"/>
        <end position="76"/>
    </location>
</feature>
<dbReference type="Proteomes" id="UP000199251">
    <property type="component" value="Unassembled WGS sequence"/>
</dbReference>
<dbReference type="OrthoDB" id="4741344at2"/>
<evidence type="ECO:0000256" key="1">
    <source>
        <dbReference type="SAM" id="Phobius"/>
    </source>
</evidence>
<keyword evidence="1" id="KW-0472">Membrane</keyword>
<gene>
    <name evidence="2" type="ORF">BN1232_05793</name>
</gene>
<dbReference type="STRING" id="141349.BN1232_05793"/>
<protein>
    <submittedName>
        <fullName evidence="2">UsfY protein</fullName>
    </submittedName>
</protein>
<evidence type="ECO:0000313" key="2">
    <source>
        <dbReference type="EMBL" id="CQD22937.1"/>
    </source>
</evidence>
<evidence type="ECO:0000313" key="3">
    <source>
        <dbReference type="Proteomes" id="UP000199251"/>
    </source>
</evidence>
<dbReference type="NCBIfam" id="NF041247">
    <property type="entry name" value="UsfY"/>
    <property type="match status" value="1"/>
</dbReference>
<sequence length="107" mass="11552">MADTRDPIDHFRTTHKHAGESFIDVYAWPGVVSITIGVISLVCCVAAAAYQRHDLIVTTGIVGALATAGGIAWLVVEHHRIVRLEQRWLAEHSDSPAGRSPAPSRSS</sequence>
<dbReference type="RefSeq" id="WP_090608085.1">
    <property type="nucleotide sequence ID" value="NZ_CTEE01000001.1"/>
</dbReference>
<keyword evidence="1" id="KW-0812">Transmembrane</keyword>
<feature type="transmembrane region" description="Helical" evidence="1">
    <location>
        <begin position="25"/>
        <end position="49"/>
    </location>
</feature>
<keyword evidence="1" id="KW-1133">Transmembrane helix</keyword>
<dbReference type="AlphaFoldDB" id="A0A0E3WE37"/>
<dbReference type="InterPro" id="IPR049606">
    <property type="entry name" value="UsfY-like"/>
</dbReference>